<protein>
    <submittedName>
        <fullName evidence="11">Toprim domain-containing protein</fullName>
    </submittedName>
</protein>
<dbReference type="InterPro" id="IPR050219">
    <property type="entry name" value="DnaG_primase"/>
</dbReference>
<keyword evidence="9" id="KW-0804">Transcription</keyword>
<comment type="caution">
    <text evidence="11">The sequence shown here is derived from an EMBL/GenBank/DDBJ whole genome shotgun (WGS) entry which is preliminary data.</text>
</comment>
<keyword evidence="8" id="KW-0862">Zinc</keyword>
<feature type="domain" description="Toprim" evidence="10">
    <location>
        <begin position="267"/>
        <end position="349"/>
    </location>
</feature>
<dbReference type="GO" id="GO:0003899">
    <property type="term" value="F:DNA-directed RNA polymerase activity"/>
    <property type="evidence" value="ECO:0007669"/>
    <property type="project" value="InterPro"/>
</dbReference>
<organism evidence="11 12">
    <name type="scientific">Bacillus subtilis</name>
    <dbReference type="NCBI Taxonomy" id="1423"/>
    <lineage>
        <taxon>Bacteria</taxon>
        <taxon>Bacillati</taxon>
        <taxon>Bacillota</taxon>
        <taxon>Bacilli</taxon>
        <taxon>Bacillales</taxon>
        <taxon>Bacillaceae</taxon>
        <taxon>Bacillus</taxon>
    </lineage>
</organism>
<dbReference type="Pfam" id="PF13155">
    <property type="entry name" value="Toprim_2"/>
    <property type="match status" value="1"/>
</dbReference>
<gene>
    <name evidence="11" type="ORF">J5227_08605</name>
</gene>
<dbReference type="Gene3D" id="3.90.580.10">
    <property type="entry name" value="Zinc finger, CHC2-type domain"/>
    <property type="match status" value="1"/>
</dbReference>
<dbReference type="EMBL" id="JAGFPW010000005">
    <property type="protein sequence ID" value="MBO3794370.1"/>
    <property type="molecule type" value="Genomic_DNA"/>
</dbReference>
<dbReference type="Gene3D" id="3.40.1360.10">
    <property type="match status" value="1"/>
</dbReference>
<evidence type="ECO:0000256" key="1">
    <source>
        <dbReference type="ARBA" id="ARBA00022478"/>
    </source>
</evidence>
<keyword evidence="3" id="KW-0808">Transferase</keyword>
<evidence type="ECO:0000256" key="7">
    <source>
        <dbReference type="ARBA" id="ARBA00022771"/>
    </source>
</evidence>
<evidence type="ECO:0000313" key="12">
    <source>
        <dbReference type="Proteomes" id="UP000665181"/>
    </source>
</evidence>
<evidence type="ECO:0000256" key="5">
    <source>
        <dbReference type="ARBA" id="ARBA00022705"/>
    </source>
</evidence>
<dbReference type="GO" id="GO:0005737">
    <property type="term" value="C:cytoplasm"/>
    <property type="evidence" value="ECO:0007669"/>
    <property type="project" value="TreeGrafter"/>
</dbReference>
<dbReference type="PANTHER" id="PTHR30313:SF2">
    <property type="entry name" value="DNA PRIMASE"/>
    <property type="match status" value="1"/>
</dbReference>
<dbReference type="InterPro" id="IPR002694">
    <property type="entry name" value="Znf_CHC2"/>
</dbReference>
<dbReference type="RefSeq" id="WP_163190068.1">
    <property type="nucleotide sequence ID" value="NZ_JAGFPW010000005.1"/>
</dbReference>
<dbReference type="PROSITE" id="PS50880">
    <property type="entry name" value="TOPRIM"/>
    <property type="match status" value="1"/>
</dbReference>
<dbReference type="GO" id="GO:1990077">
    <property type="term" value="C:primosome complex"/>
    <property type="evidence" value="ECO:0007669"/>
    <property type="project" value="UniProtKB-KW"/>
</dbReference>
<dbReference type="SUPFAM" id="SSF56731">
    <property type="entry name" value="DNA primase core"/>
    <property type="match status" value="1"/>
</dbReference>
<evidence type="ECO:0000313" key="11">
    <source>
        <dbReference type="EMBL" id="MBO3794370.1"/>
    </source>
</evidence>
<dbReference type="GO" id="GO:0006269">
    <property type="term" value="P:DNA replication, synthesis of primer"/>
    <property type="evidence" value="ECO:0007669"/>
    <property type="project" value="UniProtKB-KW"/>
</dbReference>
<dbReference type="AlphaFoldDB" id="A0A8I2B910"/>
<dbReference type="GO" id="GO:0003677">
    <property type="term" value="F:DNA binding"/>
    <property type="evidence" value="ECO:0007669"/>
    <property type="project" value="InterPro"/>
</dbReference>
<name>A0A8I2B910_BACIU</name>
<accession>A0A8I2B910</accession>
<evidence type="ECO:0000259" key="10">
    <source>
        <dbReference type="PROSITE" id="PS50880"/>
    </source>
</evidence>
<dbReference type="GO" id="GO:0008270">
    <property type="term" value="F:zinc ion binding"/>
    <property type="evidence" value="ECO:0007669"/>
    <property type="project" value="UniProtKB-KW"/>
</dbReference>
<keyword evidence="1" id="KW-0240">DNA-directed RNA polymerase</keyword>
<dbReference type="SMART" id="SM00400">
    <property type="entry name" value="ZnF_CHCC"/>
    <property type="match status" value="1"/>
</dbReference>
<dbReference type="Pfam" id="PF01807">
    <property type="entry name" value="Zn_ribbon_DnaG"/>
    <property type="match status" value="1"/>
</dbReference>
<reference evidence="11" key="1">
    <citation type="submission" date="2021-03" db="EMBL/GenBank/DDBJ databases">
        <title>Isolation of Bacillus subtilis from fermented food sample.</title>
        <authorList>
            <person name="Lakshmanan V."/>
            <person name="Athira K."/>
            <person name="Rajagopal K."/>
        </authorList>
    </citation>
    <scope>NUCLEOTIDE SEQUENCE</scope>
    <source>
        <strain evidence="11">S1</strain>
    </source>
</reference>
<evidence type="ECO:0000256" key="8">
    <source>
        <dbReference type="ARBA" id="ARBA00022833"/>
    </source>
</evidence>
<keyword evidence="4" id="KW-0548">Nucleotidyltransferase</keyword>
<dbReference type="InterPro" id="IPR036977">
    <property type="entry name" value="DNA_primase_Znf_CHC2"/>
</dbReference>
<dbReference type="CDD" id="cd03364">
    <property type="entry name" value="TOPRIM_DnaG_primases"/>
    <property type="match status" value="1"/>
</dbReference>
<dbReference type="PANTHER" id="PTHR30313">
    <property type="entry name" value="DNA PRIMASE"/>
    <property type="match status" value="1"/>
</dbReference>
<dbReference type="Proteomes" id="UP000665181">
    <property type="component" value="Unassembled WGS sequence"/>
</dbReference>
<dbReference type="SUPFAM" id="SSF57783">
    <property type="entry name" value="Zinc beta-ribbon"/>
    <property type="match status" value="1"/>
</dbReference>
<evidence type="ECO:0000256" key="2">
    <source>
        <dbReference type="ARBA" id="ARBA00022515"/>
    </source>
</evidence>
<dbReference type="InterPro" id="IPR034151">
    <property type="entry name" value="TOPRIM_DnaG_bac"/>
</dbReference>
<keyword evidence="6" id="KW-0479">Metal-binding</keyword>
<evidence type="ECO:0000256" key="4">
    <source>
        <dbReference type="ARBA" id="ARBA00022695"/>
    </source>
</evidence>
<keyword evidence="5" id="KW-0235">DNA replication</keyword>
<keyword evidence="7" id="KW-0863">Zinc-finger</keyword>
<dbReference type="InterPro" id="IPR006171">
    <property type="entry name" value="TOPRIM_dom"/>
</dbReference>
<proteinExistence type="predicted"/>
<evidence type="ECO:0000256" key="9">
    <source>
        <dbReference type="ARBA" id="ARBA00023163"/>
    </source>
</evidence>
<dbReference type="SMART" id="SM00493">
    <property type="entry name" value="TOPRIM"/>
    <property type="match status" value="1"/>
</dbReference>
<evidence type="ECO:0000256" key="6">
    <source>
        <dbReference type="ARBA" id="ARBA00022723"/>
    </source>
</evidence>
<keyword evidence="2" id="KW-0639">Primosome</keyword>
<dbReference type="GO" id="GO:0000428">
    <property type="term" value="C:DNA-directed RNA polymerase complex"/>
    <property type="evidence" value="ECO:0007669"/>
    <property type="project" value="UniProtKB-KW"/>
</dbReference>
<sequence length="454" mass="52441">MPKYPDDFKDYLKAIAPVQEVINSIHGGVRQSGIHYVGNCPFHDDSNPSLMINTQTNTWSCNGCGAGSKYHSKARSSDVYGFIMAYFNLNLGQAIEWLAKFMNVSLPVLDPQQQFKQNQHQWWIDKCEINHQRFQNNLLNNLDGYKYLRNRGIGDLEILTWGIGFGDGEEQDFMNTKGKITFAIHDYNGDIISFTGRVPFGPNTLAELNEKQKAEGKRITPKYDHRWPLNKKYVSEEYIQKHPYPEFDRNMYLYGISQAKSYINQWKRAVLLEGFTDVIQFHKYGIRNSVATMGTNLSEQHVLQLKRSGAQRVLLMRDGDLAGLKAMEKDAAILAKHNIIVEVCPLPEGHDPDSLAQTFDILDDSLSKYINKRTRSLTQWRVEKIYREQQDEILYHYSQIGQIQGDRMAKVIKLLSEEEDPIQLDILIRQYAELFVISYESLREKVNHFKKKGA</sequence>
<evidence type="ECO:0000256" key="3">
    <source>
        <dbReference type="ARBA" id="ARBA00022679"/>
    </source>
</evidence>